<accession>A0A564UIK0</accession>
<protein>
    <submittedName>
        <fullName evidence="1">Uncharacterized protein</fullName>
    </submittedName>
</protein>
<proteinExistence type="predicted"/>
<sequence>MTELKMKEMQLINWFGCPNLIYTRERIHLAAMLVTDAEMKKNLYRVCRFLAREEIAYRYPIMYEMIRRMFSPDDTTPPEACAMFMPDCEVDDEEYTMAV</sequence>
<dbReference type="AlphaFoldDB" id="A0A564UIK0"/>
<evidence type="ECO:0000313" key="1">
    <source>
        <dbReference type="EMBL" id="VUX19397.1"/>
    </source>
</evidence>
<name>A0A564UIK0_9FIRM</name>
<gene>
    <name evidence="1" type="ORF">DFSSTS7063_02679</name>
</gene>
<dbReference type="EMBL" id="CABHNI010000050">
    <property type="protein sequence ID" value="VUX19397.1"/>
    <property type="molecule type" value="Genomic_DNA"/>
</dbReference>
<organism evidence="1 2">
    <name type="scientific">Dorea formicigenerans</name>
    <dbReference type="NCBI Taxonomy" id="39486"/>
    <lineage>
        <taxon>Bacteria</taxon>
        <taxon>Bacillati</taxon>
        <taxon>Bacillota</taxon>
        <taxon>Clostridia</taxon>
        <taxon>Lachnospirales</taxon>
        <taxon>Lachnospiraceae</taxon>
        <taxon>Dorea</taxon>
    </lineage>
</organism>
<dbReference type="Proteomes" id="UP000358366">
    <property type="component" value="Unassembled WGS sequence"/>
</dbReference>
<evidence type="ECO:0000313" key="2">
    <source>
        <dbReference type="Proteomes" id="UP000358366"/>
    </source>
</evidence>
<reference evidence="1 2" key="1">
    <citation type="submission" date="2019-07" db="EMBL/GenBank/DDBJ databases">
        <authorList>
            <person name="Hibberd C M."/>
            <person name="Gehrig L. J."/>
            <person name="Chang H.-W."/>
            <person name="Venkatesh S."/>
        </authorList>
    </citation>
    <scope>NUCLEOTIDE SEQUENCE [LARGE SCALE GENOMIC DNA]</scope>
    <source>
        <strain evidence="1">Dorea_formicigenerans_SSTS_Bg7063</strain>
    </source>
</reference>
<dbReference type="RefSeq" id="WP_242978794.1">
    <property type="nucleotide sequence ID" value="NZ_CABHNI010000050.1"/>
</dbReference>